<dbReference type="Proteomes" id="UP000558284">
    <property type="component" value="Unassembled WGS sequence"/>
</dbReference>
<dbReference type="RefSeq" id="WP_181059377.1">
    <property type="nucleotide sequence ID" value="NZ_JACDTY010000010.1"/>
</dbReference>
<gene>
    <name evidence="1" type="ORF">H0241_19990</name>
</gene>
<dbReference type="SUPFAM" id="SSF53795">
    <property type="entry name" value="PEP carboxykinase-like"/>
    <property type="match status" value="1"/>
</dbReference>
<evidence type="ECO:0000313" key="2">
    <source>
        <dbReference type="Proteomes" id="UP000558284"/>
    </source>
</evidence>
<evidence type="ECO:0000313" key="1">
    <source>
        <dbReference type="EMBL" id="MBA1142506.1"/>
    </source>
</evidence>
<proteinExistence type="predicted"/>
<keyword evidence="1" id="KW-0418">Kinase</keyword>
<protein>
    <submittedName>
        <fullName evidence="1">Serine kinase</fullName>
    </submittedName>
</protein>
<dbReference type="Gene3D" id="3.40.50.300">
    <property type="entry name" value="P-loop containing nucleotide triphosphate hydrolases"/>
    <property type="match status" value="1"/>
</dbReference>
<reference evidence="1 2" key="1">
    <citation type="submission" date="2020-07" db="EMBL/GenBank/DDBJ databases">
        <title>Definition of the novel symbiovar canariense within Mesorhizobium novociceri, a new species of genus Mesorhizobium nodulating Cicer canariense in the Caldera de Taburiente National Park (La Palma, Canary Islands).</title>
        <authorList>
            <person name="Leon-Barrios M."/>
            <person name="Perez-Yepez J."/>
            <person name="Flores-Felix J.D."/>
            <person name="Ramirez-Baena M.H."/>
            <person name="Pulido-Suarez L."/>
            <person name="Igual J.M."/>
            <person name="Velazquez E."/>
            <person name="Peix A."/>
        </authorList>
    </citation>
    <scope>NUCLEOTIDE SEQUENCE [LARGE SCALE GENOMIC DNA]</scope>
    <source>
        <strain evidence="1 2">CCANP35</strain>
    </source>
</reference>
<dbReference type="EMBL" id="JACDTY010000010">
    <property type="protein sequence ID" value="MBA1142506.1"/>
    <property type="molecule type" value="Genomic_DNA"/>
</dbReference>
<comment type="caution">
    <text evidence="1">The sequence shown here is derived from an EMBL/GenBank/DDBJ whole genome shotgun (WGS) entry which is preliminary data.</text>
</comment>
<dbReference type="AlphaFoldDB" id="A0A838B7A7"/>
<accession>A0A838B7A7</accession>
<dbReference type="GO" id="GO:0016301">
    <property type="term" value="F:kinase activity"/>
    <property type="evidence" value="ECO:0007669"/>
    <property type="project" value="UniProtKB-KW"/>
</dbReference>
<dbReference type="InterPro" id="IPR027417">
    <property type="entry name" value="P-loop_NTPase"/>
</dbReference>
<keyword evidence="1" id="KW-0808">Transferase</keyword>
<sequence length="358" mass="38879">MTLAAPAPTIDDGITLRNLLPFAASAIEQAEKVMRRIAPAARLSLHGVDVSLYSQDPGYVALASERLWQNGNETGRREACRILVTSTGVDGLMTPPQWGPEEFHSRRFEKALEGSPFRAEFDHDRKSWHIFDLSRNIGLLWMQSAQAFAPWEPGSPLRVFLHWFYSARGMRLTHAGTLGRNGKGALLIGRGGSGKSGTVVDGMMHGLQSVGDDYVLLEPTDGFPTARPVFRTLKQNADGLRRLGLLETIGVGRKENWQGKYEFFSEDLGVRMTPSLSIRALLVPHVAGTQHTGVTSISQAKAMLALAPSGLFQMPGERDSGVARFAALVRSLPCFGLALGSQSGDASRVIGDFLDALP</sequence>
<keyword evidence="2" id="KW-1185">Reference proteome</keyword>
<name>A0A838B7A7_9HYPH</name>
<organism evidence="1 2">
    <name type="scientific">Mesorhizobium neociceri</name>
    <dbReference type="NCBI Taxonomy" id="1307853"/>
    <lineage>
        <taxon>Bacteria</taxon>
        <taxon>Pseudomonadati</taxon>
        <taxon>Pseudomonadota</taxon>
        <taxon>Alphaproteobacteria</taxon>
        <taxon>Hyphomicrobiales</taxon>
        <taxon>Phyllobacteriaceae</taxon>
        <taxon>Mesorhizobium</taxon>
    </lineage>
</organism>